<dbReference type="Pfam" id="PF01936">
    <property type="entry name" value="NYN"/>
    <property type="match status" value="1"/>
</dbReference>
<dbReference type="Proteomes" id="UP000228952">
    <property type="component" value="Unassembled WGS sequence"/>
</dbReference>
<name>A0A2M7W0R6_9BACT</name>
<evidence type="ECO:0000313" key="3">
    <source>
        <dbReference type="Proteomes" id="UP000228952"/>
    </source>
</evidence>
<comment type="caution">
    <text evidence="2">The sequence shown here is derived from an EMBL/GenBank/DDBJ whole genome shotgun (WGS) entry which is preliminary data.</text>
</comment>
<protein>
    <recommendedName>
        <fullName evidence="1">NYN domain-containing protein</fullName>
    </recommendedName>
</protein>
<proteinExistence type="predicted"/>
<sequence>MLELLTLKTFVYIDASNIRNALRKSNYEIDFLKLYDYIKQKYNHLGSVKYFEGVDAEDVDMKALFASYEKAGITMHLLSRKSYLSKPIFKTFDCTACKVKNKVQVREEKTTMKSNIDVFLTTEIFSDIIQAREPLHLVIVSCDGDYAEMIKKILELYPKTYVSVVATPFKRFGNYLSARLSELKKMERYNLVDILTVKEKIGHKLPPRSFEKIPQLPK</sequence>
<feature type="domain" description="NYN" evidence="1">
    <location>
        <begin position="8"/>
        <end position="163"/>
    </location>
</feature>
<reference evidence="3" key="1">
    <citation type="submission" date="2017-09" db="EMBL/GenBank/DDBJ databases">
        <title>Depth-based differentiation of microbial function through sediment-hosted aquifers and enrichment of novel symbionts in the deep terrestrial subsurface.</title>
        <authorList>
            <person name="Probst A.J."/>
            <person name="Ladd B."/>
            <person name="Jarett J.K."/>
            <person name="Geller-Mcgrath D.E."/>
            <person name="Sieber C.M.K."/>
            <person name="Emerson J.B."/>
            <person name="Anantharaman K."/>
            <person name="Thomas B.C."/>
            <person name="Malmstrom R."/>
            <person name="Stieglmeier M."/>
            <person name="Klingl A."/>
            <person name="Woyke T."/>
            <person name="Ryan C.M."/>
            <person name="Banfield J.F."/>
        </authorList>
    </citation>
    <scope>NUCLEOTIDE SEQUENCE [LARGE SCALE GENOMIC DNA]</scope>
</reference>
<accession>A0A2M7W0R6</accession>
<dbReference type="AlphaFoldDB" id="A0A2M7W0R6"/>
<gene>
    <name evidence="2" type="ORF">COX64_04745</name>
</gene>
<evidence type="ECO:0000313" key="2">
    <source>
        <dbReference type="EMBL" id="PJA12249.1"/>
    </source>
</evidence>
<dbReference type="Gene3D" id="3.40.50.1010">
    <property type="entry name" value="5'-nuclease"/>
    <property type="match status" value="1"/>
</dbReference>
<dbReference type="GO" id="GO:0004540">
    <property type="term" value="F:RNA nuclease activity"/>
    <property type="evidence" value="ECO:0007669"/>
    <property type="project" value="InterPro"/>
</dbReference>
<organism evidence="2 3">
    <name type="scientific">Candidatus Dojkabacteria bacterium CG_4_10_14_0_2_um_filter_Dojkabacteria_WS6_41_15</name>
    <dbReference type="NCBI Taxonomy" id="2014249"/>
    <lineage>
        <taxon>Bacteria</taxon>
        <taxon>Candidatus Dojkabacteria</taxon>
    </lineage>
</organism>
<evidence type="ECO:0000259" key="1">
    <source>
        <dbReference type="Pfam" id="PF01936"/>
    </source>
</evidence>
<dbReference type="EMBL" id="PFQB01000120">
    <property type="protein sequence ID" value="PJA12249.1"/>
    <property type="molecule type" value="Genomic_DNA"/>
</dbReference>
<dbReference type="InterPro" id="IPR021139">
    <property type="entry name" value="NYN"/>
</dbReference>